<dbReference type="InterPro" id="IPR052895">
    <property type="entry name" value="HetReg/Transcr_Mod"/>
</dbReference>
<evidence type="ECO:0000313" key="2">
    <source>
        <dbReference type="EMBL" id="KAK4497941.1"/>
    </source>
</evidence>
<feature type="domain" description="Heterokaryon incompatibility" evidence="1">
    <location>
        <begin position="50"/>
        <end position="208"/>
    </location>
</feature>
<dbReference type="InterPro" id="IPR010730">
    <property type="entry name" value="HET"/>
</dbReference>
<evidence type="ECO:0000259" key="1">
    <source>
        <dbReference type="Pfam" id="PF06985"/>
    </source>
</evidence>
<dbReference type="Pfam" id="PF06985">
    <property type="entry name" value="HET"/>
    <property type="match status" value="1"/>
</dbReference>
<dbReference type="PANTHER" id="PTHR24148:SF82">
    <property type="entry name" value="HETEROKARYON INCOMPATIBILITY DOMAIN-CONTAINING PROTEIN"/>
    <property type="match status" value="1"/>
</dbReference>
<dbReference type="Proteomes" id="UP001305779">
    <property type="component" value="Unassembled WGS sequence"/>
</dbReference>
<reference evidence="2 3" key="1">
    <citation type="journal article" date="2023" name="G3 (Bethesda)">
        <title>A chromosome-level genome assembly of Zasmidium syzygii isolated from banana leaves.</title>
        <authorList>
            <person name="van Westerhoven A.C."/>
            <person name="Mehrabi R."/>
            <person name="Talebi R."/>
            <person name="Steentjes M.B.F."/>
            <person name="Corcolon B."/>
            <person name="Chong P.A."/>
            <person name="Kema G.H.J."/>
            <person name="Seidl M.F."/>
        </authorList>
    </citation>
    <scope>NUCLEOTIDE SEQUENCE [LARGE SCALE GENOMIC DNA]</scope>
    <source>
        <strain evidence="2 3">P124</strain>
    </source>
</reference>
<proteinExistence type="predicted"/>
<dbReference type="PANTHER" id="PTHR24148">
    <property type="entry name" value="ANKYRIN REPEAT DOMAIN-CONTAINING PROTEIN 39 HOMOLOG-RELATED"/>
    <property type="match status" value="1"/>
</dbReference>
<evidence type="ECO:0000313" key="3">
    <source>
        <dbReference type="Proteomes" id="UP001305779"/>
    </source>
</evidence>
<keyword evidence="3" id="KW-1185">Reference proteome</keyword>
<dbReference type="EMBL" id="JAXOVC010000008">
    <property type="protein sequence ID" value="KAK4497941.1"/>
    <property type="molecule type" value="Genomic_DNA"/>
</dbReference>
<name>A0ABR0E949_ZASCE</name>
<comment type="caution">
    <text evidence="2">The sequence shown here is derived from an EMBL/GenBank/DDBJ whole genome shotgun (WGS) entry which is preliminary data.</text>
</comment>
<accession>A0ABR0E949</accession>
<protein>
    <recommendedName>
        <fullName evidence="1">Heterokaryon incompatibility domain-containing protein</fullName>
    </recommendedName>
</protein>
<gene>
    <name evidence="2" type="ORF">PRZ48_010597</name>
</gene>
<sequence length="611" mass="68060">MVDIVRPPYQQLSEEVRQFRLLTIKKGKGNDDIRCILQSLDLEGPETPSWVTVSYCWGDPRERIPLEVNGHTIFVPPNARDAIVRLRLPSEDRVVWIDSVCINQADLKERSLQVRSMGLLYRKAEANYIFLGHPSGVHTERIAQILRNGADRIRAARGSLNQAEEMGFMTGLVPQAWLVNGVISAADMALLEPLFHSPWFQRLWVVQEASLANHNVCLFGASSFPLEDVLLNASINTKPTSFGLESSRGVFAAAAMRQFAVSSHQPLELGGEQFLRYHPIIRTMNTTDPRDRVFAILDLYRHRAGLQSLPELLMPDYTKPTSDVFRDATRHALSEPASGGLLSTICHRSDADMYANGYSSWTLRLDRRFSPAEDCLALRSAAATFPPDSVDHRLELADSGNSNVLRVKAWVIGRVTAASNAAPSPQFQSVDFDTAKQIINFVLSRTMGMALQTYGLDDMYGLAADILSMGSLSGQGYQFKDRAARRAAFKLYVQYLHQKKVLPEEPKPGIVDEDASAAAQFHKLMSNSTHRRRCFQVGTGIGRVGLGPVILREGDFLAICNGAEHPYVLRSDGDHGFIDLKFQFLGAAYVPGLMASQVFHLFLAKMWIDIR</sequence>
<organism evidence="2 3">
    <name type="scientific">Zasmidium cellare</name>
    <name type="common">Wine cellar mold</name>
    <name type="synonym">Racodium cellare</name>
    <dbReference type="NCBI Taxonomy" id="395010"/>
    <lineage>
        <taxon>Eukaryota</taxon>
        <taxon>Fungi</taxon>
        <taxon>Dikarya</taxon>
        <taxon>Ascomycota</taxon>
        <taxon>Pezizomycotina</taxon>
        <taxon>Dothideomycetes</taxon>
        <taxon>Dothideomycetidae</taxon>
        <taxon>Mycosphaerellales</taxon>
        <taxon>Mycosphaerellaceae</taxon>
        <taxon>Zasmidium</taxon>
    </lineage>
</organism>